<keyword evidence="4" id="KW-1185">Reference proteome</keyword>
<evidence type="ECO:0000313" key="3">
    <source>
        <dbReference type="EMBL" id="KAK9918713.1"/>
    </source>
</evidence>
<proteinExistence type="predicted"/>
<evidence type="ECO:0000256" key="1">
    <source>
        <dbReference type="SAM" id="Coils"/>
    </source>
</evidence>
<organism evidence="3 4">
    <name type="scientific">Coccomyxa subellipsoidea</name>
    <dbReference type="NCBI Taxonomy" id="248742"/>
    <lineage>
        <taxon>Eukaryota</taxon>
        <taxon>Viridiplantae</taxon>
        <taxon>Chlorophyta</taxon>
        <taxon>core chlorophytes</taxon>
        <taxon>Trebouxiophyceae</taxon>
        <taxon>Trebouxiophyceae incertae sedis</taxon>
        <taxon>Coccomyxaceae</taxon>
        <taxon>Coccomyxa</taxon>
    </lineage>
</organism>
<feature type="region of interest" description="Disordered" evidence="2">
    <location>
        <begin position="325"/>
        <end position="365"/>
    </location>
</feature>
<evidence type="ECO:0000313" key="4">
    <source>
        <dbReference type="Proteomes" id="UP001491310"/>
    </source>
</evidence>
<accession>A0ABR2Z411</accession>
<dbReference type="EMBL" id="JALJOT010000001">
    <property type="protein sequence ID" value="KAK9918713.1"/>
    <property type="molecule type" value="Genomic_DNA"/>
</dbReference>
<gene>
    <name evidence="3" type="ORF">WJX75_006214</name>
</gene>
<dbReference type="Proteomes" id="UP001491310">
    <property type="component" value="Unassembled WGS sequence"/>
</dbReference>
<keyword evidence="1" id="KW-0175">Coiled coil</keyword>
<feature type="compositionally biased region" description="Polar residues" evidence="2">
    <location>
        <begin position="352"/>
        <end position="362"/>
    </location>
</feature>
<reference evidence="3 4" key="1">
    <citation type="journal article" date="2024" name="Nat. Commun.">
        <title>Phylogenomics reveals the evolutionary origins of lichenization in chlorophyte algae.</title>
        <authorList>
            <person name="Puginier C."/>
            <person name="Libourel C."/>
            <person name="Otte J."/>
            <person name="Skaloud P."/>
            <person name="Haon M."/>
            <person name="Grisel S."/>
            <person name="Petersen M."/>
            <person name="Berrin J.G."/>
            <person name="Delaux P.M."/>
            <person name="Dal Grande F."/>
            <person name="Keller J."/>
        </authorList>
    </citation>
    <scope>NUCLEOTIDE SEQUENCE [LARGE SCALE GENOMIC DNA]</scope>
    <source>
        <strain evidence="3 4">SAG 216-7</strain>
    </source>
</reference>
<comment type="caution">
    <text evidence="3">The sequence shown here is derived from an EMBL/GenBank/DDBJ whole genome shotgun (WGS) entry which is preliminary data.</text>
</comment>
<sequence length="442" mass="46272">MTNPVTTPAVTSGPPAWVEPGFLGGAQRAAANWVAAKVEPVPAQPPVQLAPALPRLQPAAMDPPKRHMDSTQRKKAKVAAMGSSVDLLLNRKAVLERELVDLLNRHEELSTDLPWHMQHEEVSFMASIASCMGPAAARQPPRTQPVQEPSPKLLQDLMLEPSATMTQLYKASGLFATKPLKENVVPSAATNGQNASPKQADKGAILWSSIVVFLRLSKAQKDGLAMAYSTHLAQVASLRGECLGIASKLQLMPQGEGLLKPNLATHLVCGQLSGIALHAEHLMQRLTEACCQVLNKVQLNNLRALAPAGASSFLALCQEVTASRAQSGKAAPTNSTTKGTTSSAPLSKPSKTRSGATGSGHPTAQAPANIALADASGSADIIANILQAAAVPGAAAAEGNTPARPAQASERLLARPRILRDSLPPCRVRVLRPCLGTVPSSL</sequence>
<protein>
    <submittedName>
        <fullName evidence="3">Uncharacterized protein</fullName>
    </submittedName>
</protein>
<feature type="coiled-coil region" evidence="1">
    <location>
        <begin position="85"/>
        <end position="112"/>
    </location>
</feature>
<name>A0ABR2Z411_9CHLO</name>
<evidence type="ECO:0000256" key="2">
    <source>
        <dbReference type="SAM" id="MobiDB-lite"/>
    </source>
</evidence>
<feature type="compositionally biased region" description="Polar residues" evidence="2">
    <location>
        <begin position="325"/>
        <end position="345"/>
    </location>
</feature>